<dbReference type="InterPro" id="IPR001041">
    <property type="entry name" value="2Fe-2S_ferredoxin-type"/>
</dbReference>
<dbReference type="Pfam" id="PF00175">
    <property type="entry name" value="NAD_binding_1"/>
    <property type="match status" value="1"/>
</dbReference>
<dbReference type="SUPFAM" id="SSF63380">
    <property type="entry name" value="Riboflavin synthase domain-like"/>
    <property type="match status" value="1"/>
</dbReference>
<dbReference type="PROSITE" id="PS51085">
    <property type="entry name" value="2FE2S_FER_2"/>
    <property type="match status" value="1"/>
</dbReference>
<dbReference type="InterPro" id="IPR017927">
    <property type="entry name" value="FAD-bd_FR_type"/>
</dbReference>
<dbReference type="InterPro" id="IPR001128">
    <property type="entry name" value="Cyt_P450"/>
</dbReference>
<gene>
    <name evidence="4" type="ORF">J2X01_003573</name>
</gene>
<dbReference type="InterPro" id="IPR036396">
    <property type="entry name" value="Cyt_P450_sf"/>
</dbReference>
<dbReference type="CDD" id="cd00207">
    <property type="entry name" value="fer2"/>
    <property type="match status" value="1"/>
</dbReference>
<dbReference type="RefSeq" id="WP_310060402.1">
    <property type="nucleotide sequence ID" value="NZ_JAVDVQ010000020.1"/>
</dbReference>
<dbReference type="InterPro" id="IPR006058">
    <property type="entry name" value="2Fe2S_fd_BS"/>
</dbReference>
<comment type="caution">
    <text evidence="4">The sequence shown here is derived from an EMBL/GenBank/DDBJ whole genome shotgun (WGS) entry which is preliminary data.</text>
</comment>
<dbReference type="InterPro" id="IPR039261">
    <property type="entry name" value="FNR_nucleotide-bd"/>
</dbReference>
<dbReference type="InterPro" id="IPR012675">
    <property type="entry name" value="Beta-grasp_dom_sf"/>
</dbReference>
<accession>A0ABU1UGK6</accession>
<dbReference type="PROSITE" id="PS51384">
    <property type="entry name" value="FAD_FR"/>
    <property type="match status" value="1"/>
</dbReference>
<dbReference type="Gene3D" id="3.10.20.30">
    <property type="match status" value="1"/>
</dbReference>
<dbReference type="Gene3D" id="3.40.50.80">
    <property type="entry name" value="Nucleotide-binding domain of ferredoxin-NADP reductase (FNR) module"/>
    <property type="match status" value="1"/>
</dbReference>
<evidence type="ECO:0000313" key="4">
    <source>
        <dbReference type="EMBL" id="MDR7084265.1"/>
    </source>
</evidence>
<feature type="domain" description="FAD-binding FR-type" evidence="3">
    <location>
        <begin position="436"/>
        <end position="537"/>
    </location>
</feature>
<feature type="domain" description="2Fe-2S ferredoxin-type" evidence="2">
    <location>
        <begin position="661"/>
        <end position="747"/>
    </location>
</feature>
<dbReference type="PANTHER" id="PTHR46696:SF1">
    <property type="entry name" value="CYTOCHROME P450 YJIB-RELATED"/>
    <property type="match status" value="1"/>
</dbReference>
<dbReference type="Pfam" id="PF00067">
    <property type="entry name" value="p450"/>
    <property type="match status" value="1"/>
</dbReference>
<dbReference type="InterPro" id="IPR017938">
    <property type="entry name" value="Riboflavin_synthase-like_b-brl"/>
</dbReference>
<evidence type="ECO:0000259" key="3">
    <source>
        <dbReference type="PROSITE" id="PS51384"/>
    </source>
</evidence>
<reference evidence="4 5" key="1">
    <citation type="submission" date="2023-07" db="EMBL/GenBank/DDBJ databases">
        <title>Sorghum-associated microbial communities from plants grown in Nebraska, USA.</title>
        <authorList>
            <person name="Schachtman D."/>
        </authorList>
    </citation>
    <scope>NUCLEOTIDE SEQUENCE [LARGE SCALE GENOMIC DNA]</scope>
    <source>
        <strain evidence="4 5">BE167</strain>
    </source>
</reference>
<dbReference type="Gene3D" id="2.40.30.10">
    <property type="entry name" value="Translation factors"/>
    <property type="match status" value="1"/>
</dbReference>
<dbReference type="Pfam" id="PF00111">
    <property type="entry name" value="Fer2"/>
    <property type="match status" value="1"/>
</dbReference>
<dbReference type="SUPFAM" id="SSF54292">
    <property type="entry name" value="2Fe-2S ferredoxin-like"/>
    <property type="match status" value="1"/>
</dbReference>
<evidence type="ECO:0000256" key="1">
    <source>
        <dbReference type="ARBA" id="ARBA00010617"/>
    </source>
</evidence>
<dbReference type="SUPFAM" id="SSF52343">
    <property type="entry name" value="Ferredoxin reductase-like, C-terminal NADP-linked domain"/>
    <property type="match status" value="1"/>
</dbReference>
<dbReference type="PROSITE" id="PS00197">
    <property type="entry name" value="2FE2S_FER_1"/>
    <property type="match status" value="1"/>
</dbReference>
<protein>
    <submittedName>
        <fullName evidence="4">Cytochrome P450/ferredoxin-NADP reductase</fullName>
    </submittedName>
</protein>
<evidence type="ECO:0000313" key="5">
    <source>
        <dbReference type="Proteomes" id="UP001252243"/>
    </source>
</evidence>
<dbReference type="InterPro" id="IPR001433">
    <property type="entry name" value="OxRdtase_FAD/NAD-bd"/>
</dbReference>
<evidence type="ECO:0000259" key="2">
    <source>
        <dbReference type="PROSITE" id="PS51085"/>
    </source>
</evidence>
<dbReference type="SUPFAM" id="SSF48264">
    <property type="entry name" value="Cytochrome P450"/>
    <property type="match status" value="1"/>
</dbReference>
<dbReference type="PANTHER" id="PTHR46696">
    <property type="entry name" value="P450, PUTATIVE (EUROFUNG)-RELATED"/>
    <property type="match status" value="1"/>
</dbReference>
<name>A0ABU1UGK6_9MICC</name>
<dbReference type="InterPro" id="IPR036010">
    <property type="entry name" value="2Fe-2S_ferredoxin-like_sf"/>
</dbReference>
<dbReference type="EMBL" id="JAVDVQ010000020">
    <property type="protein sequence ID" value="MDR7084265.1"/>
    <property type="molecule type" value="Genomic_DNA"/>
</dbReference>
<dbReference type="Gene3D" id="1.10.630.10">
    <property type="entry name" value="Cytochrome P450"/>
    <property type="match status" value="1"/>
</dbReference>
<organism evidence="4 5">
    <name type="scientific">Arthrobacter ginsengisoli</name>
    <dbReference type="NCBI Taxonomy" id="1356565"/>
    <lineage>
        <taxon>Bacteria</taxon>
        <taxon>Bacillati</taxon>
        <taxon>Actinomycetota</taxon>
        <taxon>Actinomycetes</taxon>
        <taxon>Micrococcales</taxon>
        <taxon>Micrococcaceae</taxon>
        <taxon>Arthrobacter</taxon>
    </lineage>
</organism>
<dbReference type="PRINTS" id="PR00409">
    <property type="entry name" value="PHDIOXRDTASE"/>
</dbReference>
<sequence>MSINTIAPAHPGPLAPGFDAMGDDYYRDPARHFADVREGRPAFFYPYLNAWIITRRADAETILPDWQKFSSASNGGLIPVPEAYQEIMPAELISRILVGSDPAGHTIARRVAQKAFLQDRMEALRPEIEDRAHRIIDRFEAEGQANLMDAYCLELTTQTLLALMGLGPEFDSMMRGLRDDFFQVLASAQEKLEEPRRSAVWNSYVSAQLTLRHIVRERRDSQADDLISVMARDKDRDGNWSLSEEQIALHLSEFAAAGTDTTAQAMANAVIFLNETPAALADALDEPELWQRVFDETVRRRPSSTFASRRANVDVTIGDADIKAGEMIWIALASVNTDPDYYDRPFEFDIHREDARDHLAFTKGRHTCLGQPLARAQGSTGLKVLFDRLPSLRPAKDWGLDFVRMALLPVRRSLDVQWDVAPKAPQHAVELPEDPNATLELTVRERREESDGVVSLTLVDPAGRPLPAWHPGAHIDVHVDGLVRQYSLCSPGSDQGSWRIGVLKEANGRGGSLAIHNTVQTGTALTVSQPRNNFVLQPSLNYVFIAGGIGITPIMAMVEQADREGADWSLVYGGRSRATMAFLEELGDFGDRVRFVPEDTDGRVDFTSLLKDVRPDTLIYCCGPEPLLNVVEGASAHWPSGSLHVERFVPKQIDASGDVAFEVEFVDSGVTLTIPADKSILEVAQAAGLPALSSCSEGTCGTCETPVISGTPDHRDSILTDDEKVSCDSMFICVSRSQGGCPLKLGL</sequence>
<dbReference type="Proteomes" id="UP001252243">
    <property type="component" value="Unassembled WGS sequence"/>
</dbReference>
<comment type="similarity">
    <text evidence="1">Belongs to the cytochrome P450 family.</text>
</comment>
<dbReference type="CDD" id="cd06185">
    <property type="entry name" value="PDR_like"/>
    <property type="match status" value="1"/>
</dbReference>
<proteinExistence type="inferred from homology"/>
<keyword evidence="5" id="KW-1185">Reference proteome</keyword>